<evidence type="ECO:0000256" key="3">
    <source>
        <dbReference type="ARBA" id="ARBA00023235"/>
    </source>
</evidence>
<dbReference type="Gene3D" id="2.40.37.10">
    <property type="entry name" value="Lyase, Ornithine Decarboxylase, Chain A, domain 1"/>
    <property type="match status" value="1"/>
</dbReference>
<dbReference type="RefSeq" id="WP_344783968.1">
    <property type="nucleotide sequence ID" value="NZ_BAABAF010000008.1"/>
</dbReference>
<dbReference type="PANTHER" id="PTHR30511">
    <property type="entry name" value="ALANINE RACEMASE"/>
    <property type="match status" value="1"/>
</dbReference>
<gene>
    <name evidence="5" type="ORF">GCM10022240_24310</name>
</gene>
<dbReference type="Pfam" id="PF00842">
    <property type="entry name" value="Ala_racemase_C"/>
    <property type="match status" value="1"/>
</dbReference>
<name>A0ABP7GNW1_9MICO</name>
<protein>
    <recommendedName>
        <fullName evidence="4">Alanine racemase C-terminal domain-containing protein</fullName>
    </recommendedName>
</protein>
<dbReference type="SMART" id="SM01005">
    <property type="entry name" value="Ala_racemase_C"/>
    <property type="match status" value="1"/>
</dbReference>
<feature type="domain" description="Alanine racemase C-terminal" evidence="4">
    <location>
        <begin position="98"/>
        <end position="225"/>
    </location>
</feature>
<dbReference type="InterPro" id="IPR001608">
    <property type="entry name" value="Ala_racemase_N"/>
</dbReference>
<reference evidence="6" key="1">
    <citation type="journal article" date="2019" name="Int. J. Syst. Evol. Microbiol.">
        <title>The Global Catalogue of Microorganisms (GCM) 10K type strain sequencing project: providing services to taxonomists for standard genome sequencing and annotation.</title>
        <authorList>
            <consortium name="The Broad Institute Genomics Platform"/>
            <consortium name="The Broad Institute Genome Sequencing Center for Infectious Disease"/>
            <person name="Wu L."/>
            <person name="Ma J."/>
        </authorList>
    </citation>
    <scope>NUCLEOTIDE SEQUENCE [LARGE SCALE GENOMIC DNA]</scope>
    <source>
        <strain evidence="6">JCM 16950</strain>
    </source>
</reference>
<dbReference type="SUPFAM" id="SSF51419">
    <property type="entry name" value="PLP-binding barrel"/>
    <property type="match status" value="1"/>
</dbReference>
<comment type="caution">
    <text evidence="5">The sequence shown here is derived from an EMBL/GenBank/DDBJ whole genome shotgun (WGS) entry which is preliminary data.</text>
</comment>
<organism evidence="5 6">
    <name type="scientific">Microbacterium kribbense</name>
    <dbReference type="NCBI Taxonomy" id="433645"/>
    <lineage>
        <taxon>Bacteria</taxon>
        <taxon>Bacillati</taxon>
        <taxon>Actinomycetota</taxon>
        <taxon>Actinomycetes</taxon>
        <taxon>Micrococcales</taxon>
        <taxon>Microbacteriaceae</taxon>
        <taxon>Microbacterium</taxon>
    </lineage>
</organism>
<dbReference type="Pfam" id="PF01168">
    <property type="entry name" value="Ala_racemase_N"/>
    <property type="match status" value="1"/>
</dbReference>
<dbReference type="Proteomes" id="UP001500540">
    <property type="component" value="Unassembled WGS sequence"/>
</dbReference>
<evidence type="ECO:0000313" key="6">
    <source>
        <dbReference type="Proteomes" id="UP001500540"/>
    </source>
</evidence>
<dbReference type="SUPFAM" id="SSF50621">
    <property type="entry name" value="Alanine racemase C-terminal domain-like"/>
    <property type="match status" value="1"/>
</dbReference>
<dbReference type="PANTHER" id="PTHR30511:SF0">
    <property type="entry name" value="ALANINE RACEMASE, CATABOLIC-RELATED"/>
    <property type="match status" value="1"/>
</dbReference>
<evidence type="ECO:0000256" key="1">
    <source>
        <dbReference type="ARBA" id="ARBA00001933"/>
    </source>
</evidence>
<comment type="cofactor">
    <cofactor evidence="1">
        <name>pyridoxal 5'-phosphate</name>
        <dbReference type="ChEBI" id="CHEBI:597326"/>
    </cofactor>
</comment>
<keyword evidence="2" id="KW-0663">Pyridoxal phosphate</keyword>
<evidence type="ECO:0000313" key="5">
    <source>
        <dbReference type="EMBL" id="GAA3771288.1"/>
    </source>
</evidence>
<dbReference type="Gene3D" id="3.20.20.10">
    <property type="entry name" value="Alanine racemase"/>
    <property type="match status" value="1"/>
</dbReference>
<keyword evidence="6" id="KW-1185">Reference proteome</keyword>
<sequence>MTGPDRAPHVPSPVRTVISHAALRHNAQRLIDRAPGRAPLWADLRRDAWGHGLTECAQTLTEAGMRILTDADADAAGDADVVDPAALWGFAGAGCRPVMSLYGSVLSVKPLLAGEGVSYGYTFRAAVDTTVGLVGGGYAQGIVRELGNRVRVQVGGALLPVIGRVAMDACVVDLQDTPAAAGCDVCFFGDPGQGRPALADWCAVTGLTAGEITTLAGARATRRHER</sequence>
<evidence type="ECO:0000256" key="2">
    <source>
        <dbReference type="ARBA" id="ARBA00022898"/>
    </source>
</evidence>
<evidence type="ECO:0000259" key="4">
    <source>
        <dbReference type="SMART" id="SM01005"/>
    </source>
</evidence>
<accession>A0ABP7GNW1</accession>
<proteinExistence type="predicted"/>
<dbReference type="EMBL" id="BAABAF010000008">
    <property type="protein sequence ID" value="GAA3771288.1"/>
    <property type="molecule type" value="Genomic_DNA"/>
</dbReference>
<keyword evidence="3" id="KW-0413">Isomerase</keyword>
<dbReference type="InterPro" id="IPR029066">
    <property type="entry name" value="PLP-binding_barrel"/>
</dbReference>
<dbReference type="InterPro" id="IPR009006">
    <property type="entry name" value="Ala_racemase/Decarboxylase_C"/>
</dbReference>
<dbReference type="InterPro" id="IPR000821">
    <property type="entry name" value="Ala_racemase"/>
</dbReference>
<dbReference type="InterPro" id="IPR011079">
    <property type="entry name" value="Ala_racemase_C"/>
</dbReference>